<comment type="caution">
    <text evidence="1">The sequence shown here is derived from an EMBL/GenBank/DDBJ whole genome shotgun (WGS) entry which is preliminary data.</text>
</comment>
<reference evidence="1 2" key="1">
    <citation type="journal article" date="2020" name="Cell">
        <title>Large-Scale Comparative Analyses of Tick Genomes Elucidate Their Genetic Diversity and Vector Capacities.</title>
        <authorList>
            <consortium name="Tick Genome and Microbiome Consortium (TIGMIC)"/>
            <person name="Jia N."/>
            <person name="Wang J."/>
            <person name="Shi W."/>
            <person name="Du L."/>
            <person name="Sun Y."/>
            <person name="Zhan W."/>
            <person name="Jiang J.F."/>
            <person name="Wang Q."/>
            <person name="Zhang B."/>
            <person name="Ji P."/>
            <person name="Bell-Sakyi L."/>
            <person name="Cui X.M."/>
            <person name="Yuan T.T."/>
            <person name="Jiang B.G."/>
            <person name="Yang W.F."/>
            <person name="Lam T.T."/>
            <person name="Chang Q.C."/>
            <person name="Ding S.J."/>
            <person name="Wang X.J."/>
            <person name="Zhu J.G."/>
            <person name="Ruan X.D."/>
            <person name="Zhao L."/>
            <person name="Wei J.T."/>
            <person name="Ye R.Z."/>
            <person name="Que T.C."/>
            <person name="Du C.H."/>
            <person name="Zhou Y.H."/>
            <person name="Cheng J.X."/>
            <person name="Dai P.F."/>
            <person name="Guo W.B."/>
            <person name="Han X.H."/>
            <person name="Huang E.J."/>
            <person name="Li L.F."/>
            <person name="Wei W."/>
            <person name="Gao Y.C."/>
            <person name="Liu J.Z."/>
            <person name="Shao H.Z."/>
            <person name="Wang X."/>
            <person name="Wang C.C."/>
            <person name="Yang T.C."/>
            <person name="Huo Q.B."/>
            <person name="Li W."/>
            <person name="Chen H.Y."/>
            <person name="Chen S.E."/>
            <person name="Zhou L.G."/>
            <person name="Ni X.B."/>
            <person name="Tian J.H."/>
            <person name="Sheng Y."/>
            <person name="Liu T."/>
            <person name="Pan Y.S."/>
            <person name="Xia L.Y."/>
            <person name="Li J."/>
            <person name="Zhao F."/>
            <person name="Cao W.C."/>
        </authorList>
    </citation>
    <scope>NUCLEOTIDE SEQUENCE [LARGE SCALE GENOMIC DNA]</scope>
    <source>
        <strain evidence="1">Iper-2018</strain>
    </source>
</reference>
<evidence type="ECO:0000313" key="2">
    <source>
        <dbReference type="Proteomes" id="UP000805193"/>
    </source>
</evidence>
<accession>A0AC60PYC6</accession>
<keyword evidence="2" id="KW-1185">Reference proteome</keyword>
<feature type="non-terminal residue" evidence="1">
    <location>
        <position position="278"/>
    </location>
</feature>
<dbReference type="EMBL" id="JABSTQ010009807">
    <property type="protein sequence ID" value="KAG0425710.1"/>
    <property type="molecule type" value="Genomic_DNA"/>
</dbReference>
<dbReference type="Proteomes" id="UP000805193">
    <property type="component" value="Unassembled WGS sequence"/>
</dbReference>
<gene>
    <name evidence="1" type="ORF">HPB47_027139</name>
</gene>
<name>A0AC60PYC6_IXOPE</name>
<feature type="non-terminal residue" evidence="1">
    <location>
        <position position="1"/>
    </location>
</feature>
<organism evidence="1 2">
    <name type="scientific">Ixodes persulcatus</name>
    <name type="common">Taiga tick</name>
    <dbReference type="NCBI Taxonomy" id="34615"/>
    <lineage>
        <taxon>Eukaryota</taxon>
        <taxon>Metazoa</taxon>
        <taxon>Ecdysozoa</taxon>
        <taxon>Arthropoda</taxon>
        <taxon>Chelicerata</taxon>
        <taxon>Arachnida</taxon>
        <taxon>Acari</taxon>
        <taxon>Parasitiformes</taxon>
        <taxon>Ixodida</taxon>
        <taxon>Ixodoidea</taxon>
        <taxon>Ixodidae</taxon>
        <taxon>Ixodinae</taxon>
        <taxon>Ixodes</taxon>
    </lineage>
</organism>
<proteinExistence type="predicted"/>
<evidence type="ECO:0000313" key="1">
    <source>
        <dbReference type="EMBL" id="KAG0425710.1"/>
    </source>
</evidence>
<sequence length="278" mass="30470">AKELETLCKKLDAETLRNVELRNRAKNLSEDLDIQKSLYETAAAAARGARAAGSGGSTLQEDLLELIGPDYLDSDCEDPPWCLQGAPERPHSGAPSSRPRCLWSAWAVGRAWLCAGGSSCPSLAEDFILTTAQPAQVIACPDASPPPSGDRGPHLQDKKPQPQRPLHDLEERVVKLQETLAQEQHHKANLEHQVRQLRQETHRLHEQSQSASAQLKSLTPTLKPPPSHPTPTTGTMPPCLRDKFIEAVEKSRHELADKFEDALFCSPLDSFGKAPAVR</sequence>
<protein>
    <submittedName>
        <fullName evidence="1">Uncharacterized protein</fullName>
    </submittedName>
</protein>